<reference evidence="1" key="1">
    <citation type="submission" date="2020-08" db="EMBL/GenBank/DDBJ databases">
        <title>Multicomponent nature underlies the extraordinary mechanical properties of spider dragline silk.</title>
        <authorList>
            <person name="Kono N."/>
            <person name="Nakamura H."/>
            <person name="Mori M."/>
            <person name="Yoshida Y."/>
            <person name="Ohtoshi R."/>
            <person name="Malay A.D."/>
            <person name="Moran D.A.P."/>
            <person name="Tomita M."/>
            <person name="Numata K."/>
            <person name="Arakawa K."/>
        </authorList>
    </citation>
    <scope>NUCLEOTIDE SEQUENCE</scope>
</reference>
<proteinExistence type="predicted"/>
<evidence type="ECO:0000313" key="1">
    <source>
        <dbReference type="EMBL" id="GFT87494.1"/>
    </source>
</evidence>
<name>A0A8X6U720_NEPPI</name>
<dbReference type="AlphaFoldDB" id="A0A8X6U720"/>
<sequence length="88" mass="10523">MLALKWSYADKRYNEFTAKCFTITPIVPIVHLRSTSIQALEKISWSVSISSDDEGHKDQEAYFFDSSQMVKWYMKVYLIRYFFQFRCS</sequence>
<dbReference type="EMBL" id="BMAW01024332">
    <property type="protein sequence ID" value="GFT87494.1"/>
    <property type="molecule type" value="Genomic_DNA"/>
</dbReference>
<protein>
    <submittedName>
        <fullName evidence="1">Uncharacterized protein</fullName>
    </submittedName>
</protein>
<keyword evidence="2" id="KW-1185">Reference proteome</keyword>
<dbReference type="Proteomes" id="UP000887013">
    <property type="component" value="Unassembled WGS sequence"/>
</dbReference>
<comment type="caution">
    <text evidence="1">The sequence shown here is derived from an EMBL/GenBank/DDBJ whole genome shotgun (WGS) entry which is preliminary data.</text>
</comment>
<organism evidence="1 2">
    <name type="scientific">Nephila pilipes</name>
    <name type="common">Giant wood spider</name>
    <name type="synonym">Nephila maculata</name>
    <dbReference type="NCBI Taxonomy" id="299642"/>
    <lineage>
        <taxon>Eukaryota</taxon>
        <taxon>Metazoa</taxon>
        <taxon>Ecdysozoa</taxon>
        <taxon>Arthropoda</taxon>
        <taxon>Chelicerata</taxon>
        <taxon>Arachnida</taxon>
        <taxon>Araneae</taxon>
        <taxon>Araneomorphae</taxon>
        <taxon>Entelegynae</taxon>
        <taxon>Araneoidea</taxon>
        <taxon>Nephilidae</taxon>
        <taxon>Nephila</taxon>
    </lineage>
</organism>
<accession>A0A8X6U720</accession>
<evidence type="ECO:0000313" key="2">
    <source>
        <dbReference type="Proteomes" id="UP000887013"/>
    </source>
</evidence>
<gene>
    <name evidence="1" type="ORF">NPIL_677071</name>
</gene>